<protein>
    <submittedName>
        <fullName evidence="1">Uncharacterized protein</fullName>
    </submittedName>
</protein>
<evidence type="ECO:0000313" key="1">
    <source>
        <dbReference type="EMBL" id="PWI23910.1"/>
    </source>
</evidence>
<reference evidence="1 2" key="1">
    <citation type="submission" date="2018-05" db="EMBL/GenBank/DDBJ databases">
        <title>Kurthia sibirica genome sequence.</title>
        <authorList>
            <person name="Maclea K.S."/>
            <person name="Goen A.E."/>
        </authorList>
    </citation>
    <scope>NUCLEOTIDE SEQUENCE [LARGE SCALE GENOMIC DNA]</scope>
    <source>
        <strain evidence="1 2">ATCC 49154</strain>
    </source>
</reference>
<dbReference type="EMBL" id="QFVR01000029">
    <property type="protein sequence ID" value="PWI23910.1"/>
    <property type="molecule type" value="Genomic_DNA"/>
</dbReference>
<dbReference type="AlphaFoldDB" id="A0A2U3AHB8"/>
<gene>
    <name evidence="1" type="ORF">DEX24_15385</name>
</gene>
<organism evidence="1 2">
    <name type="scientific">Kurthia sibirica</name>
    <dbReference type="NCBI Taxonomy" id="202750"/>
    <lineage>
        <taxon>Bacteria</taxon>
        <taxon>Bacillati</taxon>
        <taxon>Bacillota</taxon>
        <taxon>Bacilli</taxon>
        <taxon>Bacillales</taxon>
        <taxon>Caryophanaceae</taxon>
        <taxon>Kurthia</taxon>
    </lineage>
</organism>
<evidence type="ECO:0000313" key="2">
    <source>
        <dbReference type="Proteomes" id="UP000245938"/>
    </source>
</evidence>
<dbReference type="RefSeq" id="WP_109307286.1">
    <property type="nucleotide sequence ID" value="NZ_BJUF01000042.1"/>
</dbReference>
<comment type="caution">
    <text evidence="1">The sequence shown here is derived from an EMBL/GenBank/DDBJ whole genome shotgun (WGS) entry which is preliminary data.</text>
</comment>
<keyword evidence="2" id="KW-1185">Reference proteome</keyword>
<name>A0A2U3AHB8_9BACL</name>
<dbReference type="Proteomes" id="UP000245938">
    <property type="component" value="Unassembled WGS sequence"/>
</dbReference>
<sequence>MKKSVLKMASGALVGIGLFALILSGQSQIGQASSLDIQQGVPTKQQMQDSIENQKLRDLLKLQTLIPGKREPVVWANDLIKKLQEEQKNSLRNMR</sequence>
<proteinExistence type="predicted"/>
<accession>A0A2U3AHB8</accession>